<reference evidence="1" key="1">
    <citation type="submission" date="2020-09" db="EMBL/GenBank/DDBJ databases">
        <title>Taishania pollutisoli gen. nov., sp. nov., Isolated from Tetrabromobisphenol A-Contaminated Soil.</title>
        <authorList>
            <person name="Chen Q."/>
        </authorList>
    </citation>
    <scope>NUCLEOTIDE SEQUENCE</scope>
    <source>
        <strain evidence="1">CZZ-1</strain>
    </source>
</reference>
<keyword evidence="2" id="KW-1185">Reference proteome</keyword>
<evidence type="ECO:0000313" key="2">
    <source>
        <dbReference type="Proteomes" id="UP000652681"/>
    </source>
</evidence>
<dbReference type="AlphaFoldDB" id="A0A8J6TZW2"/>
<evidence type="ECO:0000313" key="1">
    <source>
        <dbReference type="EMBL" id="MBC9812698.1"/>
    </source>
</evidence>
<dbReference type="RefSeq" id="WP_163491468.1">
    <property type="nucleotide sequence ID" value="NZ_JACVEL010000005.1"/>
</dbReference>
<name>A0A8J6TZW2_9FLAO</name>
<gene>
    <name evidence="1" type="ORF">H9Y05_09470</name>
</gene>
<proteinExistence type="predicted"/>
<comment type="caution">
    <text evidence="1">The sequence shown here is derived from an EMBL/GenBank/DDBJ whole genome shotgun (WGS) entry which is preliminary data.</text>
</comment>
<dbReference type="Proteomes" id="UP000652681">
    <property type="component" value="Unassembled WGS sequence"/>
</dbReference>
<dbReference type="EMBL" id="JACVEL010000005">
    <property type="protein sequence ID" value="MBC9812698.1"/>
    <property type="molecule type" value="Genomic_DNA"/>
</dbReference>
<sequence>MKFNIAIVFVWISLTGFGQYNSRGENKSRFRPGVMWYNTGWKPARPEMLRKYDRLMFDITYNDWIGDRKTFKMKGPSMGMNVSWLFEIPLASQNVVSLAIGPSYGFHKLRHDMPVVYDQENRTTTFGDLQDVGLFGKRKLIGHQLSVPLELRFRTKGWRHFKVHIGGKIGYQLSLFEKAKFEQDGVQHVEKIKNAPDIQRLIYSAHVRIGVRDFAVFGSYNFNPMYSGDGSTQLHLLQLGLTISLF</sequence>
<protein>
    <recommendedName>
        <fullName evidence="3">Outer membrane protein beta-barrel domain-containing protein</fullName>
    </recommendedName>
</protein>
<evidence type="ECO:0008006" key="3">
    <source>
        <dbReference type="Google" id="ProtNLM"/>
    </source>
</evidence>
<organism evidence="1 2">
    <name type="scientific">Taishania pollutisoli</name>
    <dbReference type="NCBI Taxonomy" id="2766479"/>
    <lineage>
        <taxon>Bacteria</taxon>
        <taxon>Pseudomonadati</taxon>
        <taxon>Bacteroidota</taxon>
        <taxon>Flavobacteriia</taxon>
        <taxon>Flavobacteriales</taxon>
        <taxon>Crocinitomicaceae</taxon>
        <taxon>Taishania</taxon>
    </lineage>
</organism>
<accession>A0A8J6TZW2</accession>